<sequence length="758" mass="82181">MSTTTVPGRTKHAKVILGDELHKKLGETKVLVVGAGGIGCELIKTLVLSGFINITLLDLDTIDLSNLNRQFLFRTTHLKKPKSLIAASVASTFNPLVHITPIQDNITDSDKYHLEWFRGFDLVLNALDNLEARKYVGRMCVAGGVGMVESGTAGYLGQVQPIVGGVTECFECVEKVKGGKTYPVCTIRSTPSLPIHCVVWSKSYLMGQLFGVDEDAGTELDEAEKQGENAEEIANLRKEAESFAQVRAAIRNSTKTPDADAVPAARMIFDKIFNTDIKRLLSMSDMWNHRAKPVSLDFDRIMQETEVGKEVGKEESVALKDQKKLTTKENLELFISSVSALSARLSPSSSEEEETKETVIEFDKDDPDTLDFVTATSNLRSLAYGIPQKSKWEVKEMAGNIIPAIATTNAIIAGLIVLQGVHLVAAKLGSPAGSSSHFPSTSPSFTSTTTNSSSYTALRNIHIQLKPSVPLSAITTSRPNPACGICRDVYTVVRCDPLRATLRDVVQGGDDDDDEGEGGEGDENDEGTNHSEGEGEGECERDENENGKGSEENEKWQWEWKTLSIGIGGLPPNYHPLHGEEGKGWLMLPDPLPRLVSRKVKVNVTKEKEEGKEKNGSRESGVAPPLVERASLKRSLGENEDGDGDGDGDIIILDNDDDDKNNGAGDDARPPAAKRRKTSKSTNGSPSKHSLGVFSTPSTNPNKNLSKSLRKSPSKKKKLEEDGLVLMESAEEVLDDDLLDGGDGNRGDWGDGDVIVID</sequence>
<dbReference type="GO" id="GO:0016925">
    <property type="term" value="P:protein sumoylation"/>
    <property type="evidence" value="ECO:0007669"/>
    <property type="project" value="UniProtKB-UniPathway"/>
</dbReference>
<reference evidence="13 14" key="2">
    <citation type="submission" date="2017-02" db="EMBL/GenBank/DDBJ databases">
        <title>A genome survey and senescence transcriptome analysis in Lentinula edodes.</title>
        <authorList>
            <person name="Sakamoto Y."/>
            <person name="Nakade K."/>
            <person name="Sato S."/>
            <person name="Yoshida Y."/>
            <person name="Miyazaki K."/>
            <person name="Natsume S."/>
            <person name="Konno N."/>
        </authorList>
    </citation>
    <scope>NUCLEOTIDE SEQUENCE [LARGE SCALE GENOMIC DNA]</scope>
    <source>
        <strain evidence="13 14">NBRC 111202</strain>
    </source>
</reference>
<gene>
    <name evidence="13" type="ORF">LENED_002481</name>
</gene>
<dbReference type="InterPro" id="IPR033127">
    <property type="entry name" value="UBQ-activ_enz_E1_Cys_AS"/>
</dbReference>
<evidence type="ECO:0008006" key="15">
    <source>
        <dbReference type="Google" id="ProtNLM"/>
    </source>
</evidence>
<keyword evidence="3" id="KW-0436">Ligase</keyword>
<evidence type="ECO:0000256" key="3">
    <source>
        <dbReference type="ARBA" id="ARBA00022598"/>
    </source>
</evidence>
<dbReference type="GO" id="GO:0031510">
    <property type="term" value="C:SUMO activating enzyme complex"/>
    <property type="evidence" value="ECO:0007669"/>
    <property type="project" value="TreeGrafter"/>
</dbReference>
<dbReference type="Gene3D" id="1.10.10.520">
    <property type="entry name" value="Ubiquitin activating enzymes (Uba3). Chain: B, domain 2"/>
    <property type="match status" value="1"/>
</dbReference>
<protein>
    <recommendedName>
        <fullName evidence="15">Ubiquitin-activating enzyme E1-like</fullName>
    </recommendedName>
</protein>
<dbReference type="InterPro" id="IPR000594">
    <property type="entry name" value="ThiF_NAD_FAD-bd"/>
</dbReference>
<comment type="similarity">
    <text evidence="2">Belongs to the ubiquitin-activating E1 family.</text>
</comment>
<dbReference type="UniPathway" id="UPA00886"/>
<feature type="compositionally biased region" description="Basic and acidic residues" evidence="10">
    <location>
        <begin position="544"/>
        <end position="555"/>
    </location>
</feature>
<dbReference type="InterPro" id="IPR035985">
    <property type="entry name" value="Ubiquitin-activating_enz"/>
</dbReference>
<evidence type="ECO:0000256" key="10">
    <source>
        <dbReference type="SAM" id="MobiDB-lite"/>
    </source>
</evidence>
<evidence type="ECO:0000259" key="11">
    <source>
        <dbReference type="Pfam" id="PF00899"/>
    </source>
</evidence>
<evidence type="ECO:0000256" key="7">
    <source>
        <dbReference type="ARBA" id="ARBA00022833"/>
    </source>
</evidence>
<dbReference type="InterPro" id="IPR045886">
    <property type="entry name" value="ThiF/MoeB/HesA"/>
</dbReference>
<evidence type="ECO:0000256" key="2">
    <source>
        <dbReference type="ARBA" id="ARBA00005673"/>
    </source>
</evidence>
<keyword evidence="7" id="KW-0862">Zinc</keyword>
<accession>A0A1Q3E0Y4</accession>
<keyword evidence="4" id="KW-0479">Metal-binding</keyword>
<dbReference type="Pfam" id="PF10585">
    <property type="entry name" value="UBA_E1_SCCH"/>
    <property type="match status" value="1"/>
</dbReference>
<evidence type="ECO:0000259" key="12">
    <source>
        <dbReference type="Pfam" id="PF10585"/>
    </source>
</evidence>
<feature type="domain" description="THIF-type NAD/FAD binding fold" evidence="11">
    <location>
        <begin position="17"/>
        <end position="429"/>
    </location>
</feature>
<evidence type="ECO:0000256" key="4">
    <source>
        <dbReference type="ARBA" id="ARBA00022723"/>
    </source>
</evidence>
<feature type="region of interest" description="Disordered" evidence="10">
    <location>
        <begin position="504"/>
        <end position="555"/>
    </location>
</feature>
<feature type="compositionally biased region" description="Acidic residues" evidence="10">
    <location>
        <begin position="509"/>
        <end position="526"/>
    </location>
</feature>
<reference evidence="13 14" key="1">
    <citation type="submission" date="2016-08" db="EMBL/GenBank/DDBJ databases">
        <authorList>
            <consortium name="Lentinula edodes genome sequencing consortium"/>
            <person name="Sakamoto Y."/>
            <person name="Nakade K."/>
            <person name="Sato S."/>
            <person name="Yoshida Y."/>
            <person name="Miyazaki K."/>
            <person name="Natsume S."/>
            <person name="Konno N."/>
        </authorList>
    </citation>
    <scope>NUCLEOTIDE SEQUENCE [LARGE SCALE GENOMIC DNA]</scope>
    <source>
        <strain evidence="13 14">NBRC 111202</strain>
    </source>
</reference>
<dbReference type="PRINTS" id="PR01849">
    <property type="entry name" value="UBIQUITINACT"/>
</dbReference>
<keyword evidence="5" id="KW-0547">Nucleotide-binding</keyword>
<dbReference type="FunFam" id="3.50.50.80:FF:000002">
    <property type="entry name" value="SUMO-activating enzyme subunit 2"/>
    <property type="match status" value="1"/>
</dbReference>
<evidence type="ECO:0000256" key="5">
    <source>
        <dbReference type="ARBA" id="ARBA00022741"/>
    </source>
</evidence>
<evidence type="ECO:0000256" key="6">
    <source>
        <dbReference type="ARBA" id="ARBA00022786"/>
    </source>
</evidence>
<dbReference type="AlphaFoldDB" id="A0A1Q3E0Y4"/>
<dbReference type="InterPro" id="IPR019572">
    <property type="entry name" value="UBA_E1_SCCH"/>
</dbReference>
<organism evidence="13 14">
    <name type="scientific">Lentinula edodes</name>
    <name type="common">Shiitake mushroom</name>
    <name type="synonym">Lentinus edodes</name>
    <dbReference type="NCBI Taxonomy" id="5353"/>
    <lineage>
        <taxon>Eukaryota</taxon>
        <taxon>Fungi</taxon>
        <taxon>Dikarya</taxon>
        <taxon>Basidiomycota</taxon>
        <taxon>Agaricomycotina</taxon>
        <taxon>Agaricomycetes</taxon>
        <taxon>Agaricomycetidae</taxon>
        <taxon>Agaricales</taxon>
        <taxon>Marasmiineae</taxon>
        <taxon>Omphalotaceae</taxon>
        <taxon>Lentinula</taxon>
    </lineage>
</organism>
<evidence type="ECO:0000313" key="14">
    <source>
        <dbReference type="Proteomes" id="UP000188533"/>
    </source>
</evidence>
<dbReference type="PROSITE" id="PS00865">
    <property type="entry name" value="UBIQUITIN_ACTIVAT_2"/>
    <property type="match status" value="1"/>
</dbReference>
<name>A0A1Q3E0Y4_LENED</name>
<keyword evidence="6" id="KW-0833">Ubl conjugation pathway</keyword>
<feature type="active site" description="Glycyl thioester intermediate" evidence="9">
    <location>
        <position position="185"/>
    </location>
</feature>
<feature type="domain" description="Ubiquitin-activating enzyme SCCH" evidence="12">
    <location>
        <begin position="301"/>
        <end position="395"/>
    </location>
</feature>
<dbReference type="InterPro" id="IPR023318">
    <property type="entry name" value="Ub_act_enz_dom_a_sf"/>
</dbReference>
<dbReference type="Proteomes" id="UP000188533">
    <property type="component" value="Unassembled WGS sequence"/>
</dbReference>
<dbReference type="Pfam" id="PF00899">
    <property type="entry name" value="ThiF"/>
    <property type="match status" value="1"/>
</dbReference>
<keyword evidence="8" id="KW-0067">ATP-binding</keyword>
<feature type="compositionally biased region" description="Acidic residues" evidence="10">
    <location>
        <begin position="638"/>
        <end position="659"/>
    </location>
</feature>
<dbReference type="GO" id="GO:0019948">
    <property type="term" value="F:SUMO activating enzyme activity"/>
    <property type="evidence" value="ECO:0007669"/>
    <property type="project" value="TreeGrafter"/>
</dbReference>
<feature type="compositionally biased region" description="Polar residues" evidence="10">
    <location>
        <begin position="680"/>
        <end position="699"/>
    </location>
</feature>
<dbReference type="GO" id="GO:0005737">
    <property type="term" value="C:cytoplasm"/>
    <property type="evidence" value="ECO:0007669"/>
    <property type="project" value="TreeGrafter"/>
</dbReference>
<dbReference type="PANTHER" id="PTHR10953">
    <property type="entry name" value="UBIQUITIN-ACTIVATING ENZYME E1"/>
    <property type="match status" value="1"/>
</dbReference>
<feature type="compositionally biased region" description="Basic and acidic residues" evidence="10">
    <location>
        <begin position="604"/>
        <end position="617"/>
    </location>
</feature>
<dbReference type="InterPro" id="IPR042449">
    <property type="entry name" value="Ub-E1_IAD_1"/>
</dbReference>
<dbReference type="GO" id="GO:0005524">
    <property type="term" value="F:ATP binding"/>
    <property type="evidence" value="ECO:0007669"/>
    <property type="project" value="UniProtKB-KW"/>
</dbReference>
<feature type="region of interest" description="Disordered" evidence="10">
    <location>
        <begin position="432"/>
        <end position="451"/>
    </location>
</feature>
<evidence type="ECO:0000256" key="1">
    <source>
        <dbReference type="ARBA" id="ARBA00004718"/>
    </source>
</evidence>
<feature type="compositionally biased region" description="Acidic residues" evidence="10">
    <location>
        <begin position="534"/>
        <end position="543"/>
    </location>
</feature>
<evidence type="ECO:0000256" key="9">
    <source>
        <dbReference type="PROSITE-ProRule" id="PRU10132"/>
    </source>
</evidence>
<proteinExistence type="inferred from homology"/>
<dbReference type="PANTHER" id="PTHR10953:SF5">
    <property type="entry name" value="SUMO-ACTIVATING ENZYME SUBUNIT 2"/>
    <property type="match status" value="1"/>
</dbReference>
<feature type="region of interest" description="Disordered" evidence="10">
    <location>
        <begin position="588"/>
        <end position="723"/>
    </location>
</feature>
<dbReference type="SUPFAM" id="SSF69572">
    <property type="entry name" value="Activating enzymes of the ubiquitin-like proteins"/>
    <property type="match status" value="1"/>
</dbReference>
<dbReference type="InterPro" id="IPR000011">
    <property type="entry name" value="UBQ/SUMO-activ_enz_E1-like"/>
</dbReference>
<comment type="pathway">
    <text evidence="1">Protein modification; protein sumoylation.</text>
</comment>
<evidence type="ECO:0000313" key="13">
    <source>
        <dbReference type="EMBL" id="GAW00922.1"/>
    </source>
</evidence>
<comment type="caution">
    <text evidence="13">The sequence shown here is derived from an EMBL/GenBank/DDBJ whole genome shotgun (WGS) entry which is preliminary data.</text>
</comment>
<dbReference type="GO" id="GO:0046872">
    <property type="term" value="F:metal ion binding"/>
    <property type="evidence" value="ECO:0007669"/>
    <property type="project" value="UniProtKB-KW"/>
</dbReference>
<dbReference type="Gene3D" id="3.50.50.80">
    <property type="entry name" value="Ubiquitin-activating enzyme E1, inactive adenylation domain, subdomain 1"/>
    <property type="match status" value="1"/>
</dbReference>
<feature type="compositionally biased region" description="Basic residues" evidence="10">
    <location>
        <begin position="708"/>
        <end position="717"/>
    </location>
</feature>
<dbReference type="EMBL" id="BDGU01000046">
    <property type="protein sequence ID" value="GAW00922.1"/>
    <property type="molecule type" value="Genomic_DNA"/>
</dbReference>
<dbReference type="STRING" id="5353.A0A1Q3E0Y4"/>
<feature type="compositionally biased region" description="Low complexity" evidence="10">
    <location>
        <begin position="434"/>
        <end position="451"/>
    </location>
</feature>
<evidence type="ECO:0000256" key="8">
    <source>
        <dbReference type="ARBA" id="ARBA00022840"/>
    </source>
</evidence>
<keyword evidence="14" id="KW-1185">Reference proteome</keyword>